<dbReference type="AlphaFoldDB" id="A0A1G2E157"/>
<accession>A0A1G2E157</accession>
<keyword evidence="1" id="KW-0812">Transmembrane</keyword>
<sequence length="120" mass="14254">MDQNGELISIRRSFVSMFMRGMRARVSYELHFALFNLIYFLLPMFFVFVVVPLRIMDIISPEQFLFLMVTLGIVSTFIYLRIVYVDHIATRDCLRGIFNDYPSLRYDLHRSAKLQWADAE</sequence>
<organism evidence="2 3">
    <name type="scientific">Candidatus Lloydbacteria bacterium RIFOXYC12_FULL_46_25</name>
    <dbReference type="NCBI Taxonomy" id="1798670"/>
    <lineage>
        <taxon>Bacteria</taxon>
        <taxon>Candidatus Lloydiibacteriota</taxon>
    </lineage>
</organism>
<evidence type="ECO:0000313" key="3">
    <source>
        <dbReference type="Proteomes" id="UP000178106"/>
    </source>
</evidence>
<evidence type="ECO:0000313" key="2">
    <source>
        <dbReference type="EMBL" id="OGZ19475.1"/>
    </source>
</evidence>
<dbReference type="Proteomes" id="UP000178106">
    <property type="component" value="Unassembled WGS sequence"/>
</dbReference>
<gene>
    <name evidence="2" type="ORF">A2494_01745</name>
</gene>
<evidence type="ECO:0000256" key="1">
    <source>
        <dbReference type="SAM" id="Phobius"/>
    </source>
</evidence>
<feature type="transmembrane region" description="Helical" evidence="1">
    <location>
        <begin position="65"/>
        <end position="84"/>
    </location>
</feature>
<keyword evidence="1" id="KW-0472">Membrane</keyword>
<proteinExistence type="predicted"/>
<comment type="caution">
    <text evidence="2">The sequence shown here is derived from an EMBL/GenBank/DDBJ whole genome shotgun (WGS) entry which is preliminary data.</text>
</comment>
<feature type="transmembrane region" description="Helical" evidence="1">
    <location>
        <begin position="32"/>
        <end position="53"/>
    </location>
</feature>
<dbReference type="EMBL" id="MHLU01000051">
    <property type="protein sequence ID" value="OGZ19475.1"/>
    <property type="molecule type" value="Genomic_DNA"/>
</dbReference>
<protein>
    <submittedName>
        <fullName evidence="2">Uncharacterized protein</fullName>
    </submittedName>
</protein>
<name>A0A1G2E157_9BACT</name>
<keyword evidence="1" id="KW-1133">Transmembrane helix</keyword>
<reference evidence="2 3" key="1">
    <citation type="journal article" date="2016" name="Nat. Commun.">
        <title>Thousands of microbial genomes shed light on interconnected biogeochemical processes in an aquifer system.</title>
        <authorList>
            <person name="Anantharaman K."/>
            <person name="Brown C.T."/>
            <person name="Hug L.A."/>
            <person name="Sharon I."/>
            <person name="Castelle C.J."/>
            <person name="Probst A.J."/>
            <person name="Thomas B.C."/>
            <person name="Singh A."/>
            <person name="Wilkins M.J."/>
            <person name="Karaoz U."/>
            <person name="Brodie E.L."/>
            <person name="Williams K.H."/>
            <person name="Hubbard S.S."/>
            <person name="Banfield J.F."/>
        </authorList>
    </citation>
    <scope>NUCLEOTIDE SEQUENCE [LARGE SCALE GENOMIC DNA]</scope>
</reference>